<sequence>MLKHLNKILIIIILGVLGVVVWYYFSHTKTQSVPYYVNSPKLETKLLIATQGSELKTAVVNGVVDHYKDEDIYIKVIDVYSLFSVNLEKWDAVVILNSWQYWTPSKNVMEFLKESKGKQDKLVVLSTSGDPDVEGIDAISGESIKEKIPEYTEEIILRVDKILNRTK</sequence>
<evidence type="ECO:0000256" key="1">
    <source>
        <dbReference type="SAM" id="Phobius"/>
    </source>
</evidence>
<keyword evidence="3" id="KW-1185">Reference proteome</keyword>
<protein>
    <recommendedName>
        <fullName evidence="4">Flavodoxin-like domain-containing protein</fullName>
    </recommendedName>
</protein>
<keyword evidence="1" id="KW-1133">Transmembrane helix</keyword>
<evidence type="ECO:0000313" key="2">
    <source>
        <dbReference type="EMBL" id="MCF4102709.1"/>
    </source>
</evidence>
<dbReference type="EMBL" id="JAKGTH010000011">
    <property type="protein sequence ID" value="MCF4102709.1"/>
    <property type="molecule type" value="Genomic_DNA"/>
</dbReference>
<keyword evidence="1" id="KW-0812">Transmembrane</keyword>
<feature type="transmembrane region" description="Helical" evidence="1">
    <location>
        <begin position="7"/>
        <end position="25"/>
    </location>
</feature>
<evidence type="ECO:0008006" key="4">
    <source>
        <dbReference type="Google" id="ProtNLM"/>
    </source>
</evidence>
<evidence type="ECO:0000313" key="3">
    <source>
        <dbReference type="Proteomes" id="UP001179363"/>
    </source>
</evidence>
<organism evidence="2 3">
    <name type="scientific">Gillisia lutea</name>
    <dbReference type="NCBI Taxonomy" id="2909668"/>
    <lineage>
        <taxon>Bacteria</taxon>
        <taxon>Pseudomonadati</taxon>
        <taxon>Bacteroidota</taxon>
        <taxon>Flavobacteriia</taxon>
        <taxon>Flavobacteriales</taxon>
        <taxon>Flavobacteriaceae</taxon>
        <taxon>Gillisia</taxon>
    </lineage>
</organism>
<keyword evidence="1" id="KW-0472">Membrane</keyword>
<gene>
    <name evidence="2" type="ORF">L1I30_13610</name>
</gene>
<proteinExistence type="predicted"/>
<dbReference type="RefSeq" id="WP_236134851.1">
    <property type="nucleotide sequence ID" value="NZ_JAKGTH010000011.1"/>
</dbReference>
<reference evidence="2" key="1">
    <citation type="submission" date="2022-01" db="EMBL/GenBank/DDBJ databases">
        <title>Gillisia lutea sp. nov., isolated from marine plastic residues from the Malvarosa beach (Valencia, Spain).</title>
        <authorList>
            <person name="Vidal-Verdu A."/>
            <person name="Molina-Menor E."/>
            <person name="Satari L."/>
            <person name="Pascual J."/>
            <person name="Pereto J."/>
            <person name="Porcar M."/>
        </authorList>
    </citation>
    <scope>NUCLEOTIDE SEQUENCE</scope>
    <source>
        <strain evidence="2">M10.2A</strain>
    </source>
</reference>
<name>A0ABS9EIM9_9FLAO</name>
<accession>A0ABS9EIM9</accession>
<comment type="caution">
    <text evidence="2">The sequence shown here is derived from an EMBL/GenBank/DDBJ whole genome shotgun (WGS) entry which is preliminary data.</text>
</comment>
<dbReference type="Proteomes" id="UP001179363">
    <property type="component" value="Unassembled WGS sequence"/>
</dbReference>